<reference evidence="2" key="1">
    <citation type="submission" date="2008-02" db="EMBL/GenBank/DDBJ databases">
        <title>Complete sequence of Psuedomonas putida W619.</title>
        <authorList>
            <consortium name="US DOE Joint Genome Institute"/>
            <person name="Copeland A."/>
            <person name="Lucas S."/>
            <person name="Lapidus A."/>
            <person name="Barry K."/>
            <person name="Detter J.C."/>
            <person name="Glavina del Rio T."/>
            <person name="Dalin E."/>
            <person name="Tice H."/>
            <person name="Pitluck S."/>
            <person name="Chain P."/>
            <person name="Malfatti S."/>
            <person name="Shin M."/>
            <person name="Vergez L."/>
            <person name="Schmutz J."/>
            <person name="Larimer F."/>
            <person name="Land M."/>
            <person name="Hauser L."/>
            <person name="Kyrpides N."/>
            <person name="Kim E."/>
            <person name="Taghavi S."/>
            <person name="Vangronsveld D."/>
            <person name="van der Lelie D."/>
            <person name="Richardson P."/>
        </authorList>
    </citation>
    <scope>NUCLEOTIDE SEQUENCE</scope>
    <source>
        <strain evidence="2">W619</strain>
    </source>
</reference>
<proteinExistence type="predicted"/>
<dbReference type="InterPro" id="IPR046673">
    <property type="entry name" value="ToxA_N"/>
</dbReference>
<name>B1JE70_PSEPW</name>
<evidence type="ECO:0000313" key="2">
    <source>
        <dbReference type="EMBL" id="ACA75331.1"/>
    </source>
</evidence>
<protein>
    <recommendedName>
        <fullName evidence="1">Dermonecrotic toxin N-terminal domain-containing protein</fullName>
    </recommendedName>
</protein>
<feature type="domain" description="Dermonecrotic toxin N-terminal" evidence="1">
    <location>
        <begin position="318"/>
        <end position="586"/>
    </location>
</feature>
<evidence type="ECO:0000259" key="1">
    <source>
        <dbReference type="Pfam" id="PF20178"/>
    </source>
</evidence>
<accession>B1JE70</accession>
<dbReference type="HOGENOM" id="CLU_314926_0_0_6"/>
<gene>
    <name evidence="2" type="ordered locus">PputW619_4855</name>
</gene>
<dbReference type="eggNOG" id="ENOG503296N">
    <property type="taxonomic scope" value="Bacteria"/>
</dbReference>
<dbReference type="OrthoDB" id="7011165at2"/>
<organism evidence="2">
    <name type="scientific">Pseudomonas putida (strain W619)</name>
    <dbReference type="NCBI Taxonomy" id="390235"/>
    <lineage>
        <taxon>Bacteria</taxon>
        <taxon>Pseudomonadati</taxon>
        <taxon>Pseudomonadota</taxon>
        <taxon>Gammaproteobacteria</taxon>
        <taxon>Pseudomonadales</taxon>
        <taxon>Pseudomonadaceae</taxon>
        <taxon>Pseudomonas</taxon>
    </lineage>
</organism>
<dbReference type="AlphaFoldDB" id="B1JE70"/>
<sequence length="934" mass="105024">MLPLERIEFVDQQIIALLAQLPSPDRPGLTRQQLQGELAEYWAACDPQGRSRRVRLCDLRRALMHAELNLRQGDRTLPTPEADALSLCLDLPNAWQRRPQAMATRAQIYRLVLSRSQPHSRAVLPGMFVVITGNDEAAELTPEQAHGPALLCGLTQGIEAYASLAELHLELCERLDDPLQGPPLLRLLVDGERIENAAKADRLRYEWYADDPVQAQVDALIEAQRLRVNHAWTSAHGALAPAAETLRRALSLAAEVGKQALLETRYGLLLEKNLPNWLSTAGPQALTHIMQTMQQLVAAGNRIAAPGILTLAQFREKESLQNWARARVEERLRHDHGLRYAAADIMVHVVHSRQAGPQLNPFNPSSYVTWRGFERVGGQMVELTRESYPLHELALRNLNWFDYDYWLTARVTHRQDKPLPEALNPAYIKAMIRHLNVGGSYHAYLKTQLIDSPVGGWRLNAHALINRARMRAEAAKALYAGHFGLAYQADQGYRWVRQVLDYPHNALRPPVDNQRITVRQLTIHGHTLQGVLLINAESAGTGAFILYTPDAPDRRAWRGLSNARELMRLLRTQPDLRAYAASRLPLLAPVRIEQLLSKGRLSPVLRTPAIENELFFAYYMAQVRGWLAVVDAQSRTTGEADLQQGTDLIWRLLDLISLVLPARVQVPLALGRMVIEIWNGLEAFSEDDINGVLTHTYNALSYANDAGTSVVSTGLMRRMMRGMPTQPPLPLPSRYSVTPALEHLRYAIDGVHGEGVFEKASTFEGLTLYFIQDAHGRYYKVSFDGHRWRVIDPTQPDAYLLQPVKRLANGNWVIDSPVLWYDGLPDLPQLLASCRLQPPLAGEVVDTLAGLYRADDQLYLQTPAGQLPVRAHLLAGRYHLLIPHAREAGVVPWAILRWQDRQWRVRVRQAGRSSDWLALPDAYSPSLGNNRSSR</sequence>
<dbReference type="STRING" id="390235.PputW619_4855"/>
<dbReference type="Pfam" id="PF20178">
    <property type="entry name" value="ToxA_N"/>
    <property type="match status" value="1"/>
</dbReference>
<dbReference type="KEGG" id="ppw:PputW619_4855"/>
<dbReference type="EMBL" id="CP000949">
    <property type="protein sequence ID" value="ACA75331.1"/>
    <property type="molecule type" value="Genomic_DNA"/>
</dbReference>